<dbReference type="AlphaFoldDB" id="A0A3P7NYF4"/>
<dbReference type="EMBL" id="UYRU01055886">
    <property type="protein sequence ID" value="VDN13222.1"/>
    <property type="molecule type" value="Genomic_DNA"/>
</dbReference>
<evidence type="ECO:0000313" key="3">
    <source>
        <dbReference type="Proteomes" id="UP000281553"/>
    </source>
</evidence>
<dbReference type="Proteomes" id="UP000281553">
    <property type="component" value="Unassembled WGS sequence"/>
</dbReference>
<keyword evidence="3" id="KW-1185">Reference proteome</keyword>
<feature type="region of interest" description="Disordered" evidence="1">
    <location>
        <begin position="29"/>
        <end position="84"/>
    </location>
</feature>
<protein>
    <submittedName>
        <fullName evidence="2">Uncharacterized protein</fullName>
    </submittedName>
</protein>
<name>A0A3P7NYF4_DIBLA</name>
<proteinExistence type="predicted"/>
<evidence type="ECO:0000313" key="2">
    <source>
        <dbReference type="EMBL" id="VDN13222.1"/>
    </source>
</evidence>
<gene>
    <name evidence="2" type="ORF">DILT_LOCUS9053</name>
</gene>
<feature type="compositionally biased region" description="Polar residues" evidence="1">
    <location>
        <begin position="39"/>
        <end position="53"/>
    </location>
</feature>
<organism evidence="2 3">
    <name type="scientific">Dibothriocephalus latus</name>
    <name type="common">Fish tapeworm</name>
    <name type="synonym">Diphyllobothrium latum</name>
    <dbReference type="NCBI Taxonomy" id="60516"/>
    <lineage>
        <taxon>Eukaryota</taxon>
        <taxon>Metazoa</taxon>
        <taxon>Spiralia</taxon>
        <taxon>Lophotrochozoa</taxon>
        <taxon>Platyhelminthes</taxon>
        <taxon>Cestoda</taxon>
        <taxon>Eucestoda</taxon>
        <taxon>Diphyllobothriidea</taxon>
        <taxon>Diphyllobothriidae</taxon>
        <taxon>Dibothriocephalus</taxon>
    </lineage>
</organism>
<accession>A0A3P7NYF4</accession>
<evidence type="ECO:0000256" key="1">
    <source>
        <dbReference type="SAM" id="MobiDB-lite"/>
    </source>
</evidence>
<reference evidence="2 3" key="1">
    <citation type="submission" date="2018-11" db="EMBL/GenBank/DDBJ databases">
        <authorList>
            <consortium name="Pathogen Informatics"/>
        </authorList>
    </citation>
    <scope>NUCLEOTIDE SEQUENCE [LARGE SCALE GENOMIC DNA]</scope>
</reference>
<sequence>MIRAPSSIWSLPEPAGPFIEESLLPRLGAPPPRFPFSRTAATAANASPSQTKMTSHRVNNRSCERVGQAKVASEGSRNGDISGIGFQLVQKKKKKKKKKKRSLEKKFYCRDVSDSVGNP</sequence>